<name>A0ACD3QUA3_LARCR</name>
<accession>A0ACD3QUA3</accession>
<sequence>MARGSFVWTDSEVALDYKASKAHEDVDWESCKTKYVDMLALFLEKYPSETNEEFPHVKEDITQANLTTKMKAIRGKYRNAVDTGRRSGHGRVVLLYLELCEKVWGGSPATTTIASGIETHELEDSASPATSVSSSLDESAADVQEVDDGVAITPTVKQRRDLLQTRLQGHRHDRMKRKLPAEAQWLNAVEEDKQLKKKLVDIIETSENRAADNLSKMTQTLDRLTASIADGFALLRQVVQPPHTPPPPPPPPPHYIMPFQGRGPYGQVYAHTPAPPPLTHSYDNRPPSAVPLSTVNLTDLPVEGMQGQLSYLQALNEDAQN</sequence>
<evidence type="ECO:0000313" key="2">
    <source>
        <dbReference type="Proteomes" id="UP000793456"/>
    </source>
</evidence>
<keyword evidence="2" id="KW-1185">Reference proteome</keyword>
<evidence type="ECO:0000313" key="1">
    <source>
        <dbReference type="EMBL" id="TMS10709.1"/>
    </source>
</evidence>
<proteinExistence type="predicted"/>
<comment type="caution">
    <text evidence="1">The sequence shown here is derived from an EMBL/GenBank/DDBJ whole genome shotgun (WGS) entry which is preliminary data.</text>
</comment>
<dbReference type="EMBL" id="CM011687">
    <property type="protein sequence ID" value="TMS10709.1"/>
    <property type="molecule type" value="Genomic_DNA"/>
</dbReference>
<gene>
    <name evidence="1" type="ORF">E3U43_019702</name>
</gene>
<protein>
    <submittedName>
        <fullName evidence="1">Uncharacterized protein</fullName>
    </submittedName>
</protein>
<reference evidence="1" key="1">
    <citation type="submission" date="2018-11" db="EMBL/GenBank/DDBJ databases">
        <title>The sequence and de novo assembly of Larimichthys crocea genome using PacBio and Hi-C technologies.</title>
        <authorList>
            <person name="Xu P."/>
            <person name="Chen B."/>
            <person name="Zhou Z."/>
            <person name="Ke Q."/>
            <person name="Wu Y."/>
            <person name="Bai H."/>
            <person name="Pu F."/>
        </authorList>
    </citation>
    <scope>NUCLEOTIDE SEQUENCE</scope>
    <source>
        <tissue evidence="1">Muscle</tissue>
    </source>
</reference>
<dbReference type="Proteomes" id="UP000793456">
    <property type="component" value="Chromosome XIV"/>
</dbReference>
<organism evidence="1 2">
    <name type="scientific">Larimichthys crocea</name>
    <name type="common">Large yellow croaker</name>
    <name type="synonym">Pseudosciaena crocea</name>
    <dbReference type="NCBI Taxonomy" id="215358"/>
    <lineage>
        <taxon>Eukaryota</taxon>
        <taxon>Metazoa</taxon>
        <taxon>Chordata</taxon>
        <taxon>Craniata</taxon>
        <taxon>Vertebrata</taxon>
        <taxon>Euteleostomi</taxon>
        <taxon>Actinopterygii</taxon>
        <taxon>Neopterygii</taxon>
        <taxon>Teleostei</taxon>
        <taxon>Neoteleostei</taxon>
        <taxon>Acanthomorphata</taxon>
        <taxon>Eupercaria</taxon>
        <taxon>Sciaenidae</taxon>
        <taxon>Larimichthys</taxon>
    </lineage>
</organism>